<dbReference type="OrthoDB" id="4748970at2759"/>
<dbReference type="GO" id="GO:0000981">
    <property type="term" value="F:DNA-binding transcription factor activity, RNA polymerase II-specific"/>
    <property type="evidence" value="ECO:0007669"/>
    <property type="project" value="TreeGrafter"/>
</dbReference>
<dbReference type="EMBL" id="LUGH01000702">
    <property type="protein sequence ID" value="OBZ83211.1"/>
    <property type="molecule type" value="Genomic_DNA"/>
</dbReference>
<dbReference type="InterPro" id="IPR036236">
    <property type="entry name" value="Znf_C2H2_sf"/>
</dbReference>
<dbReference type="GO" id="GO:0008270">
    <property type="term" value="F:zinc ion binding"/>
    <property type="evidence" value="ECO:0007669"/>
    <property type="project" value="UniProtKB-KW"/>
</dbReference>
<feature type="domain" description="C2H2-type" evidence="9">
    <location>
        <begin position="252"/>
        <end position="281"/>
    </location>
</feature>
<dbReference type="Gene3D" id="3.30.160.60">
    <property type="entry name" value="Classic Zinc Finger"/>
    <property type="match status" value="3"/>
</dbReference>
<keyword evidence="3 7" id="KW-0863">Zinc-finger</keyword>
<feature type="region of interest" description="Disordered" evidence="8">
    <location>
        <begin position="301"/>
        <end position="320"/>
    </location>
</feature>
<dbReference type="AlphaFoldDB" id="A0A1C7N2I5"/>
<comment type="caution">
    <text evidence="10">The sequence shown here is derived from an EMBL/GenBank/DDBJ whole genome shotgun (WGS) entry which is preliminary data.</text>
</comment>
<gene>
    <name evidence="10" type="primary">CRZ1_1</name>
    <name evidence="10" type="ORF">A0J61_08739</name>
</gene>
<keyword evidence="6" id="KW-0804">Transcription</keyword>
<sequence>MNSSFYPNIYNTPELDQLNTLPYNFYDQALFSKIEQPVSSSSTSLEQFACATPPTTWDRQQHDQISFPNLFFPDLSLPTYDSPEHTLNMLLQEHSTLTPPQPNFSYSASLSSATDAGLVNYIPLSPASINSYDSFDYVVPDNSVSCFPQSGNPSDDHQMSQIYEYKVGVQPEVLGDTNQDDLSSQNPYSHYQNKYVLTPKEQLYLPIERQVQKKSRRRTHPSQLQCTICFKTFSRPYNLKSHQRTHTKERPYCCMHPNCGWTFARPHDLKRHEFLHSGIKPHVCSCGKKFSRSDAFKRHQTVDAGCASQKKRKSTNNSNL</sequence>
<evidence type="ECO:0000256" key="5">
    <source>
        <dbReference type="ARBA" id="ARBA00023015"/>
    </source>
</evidence>
<name>A0A1C7N2I5_9FUNG</name>
<organism evidence="10 11">
    <name type="scientific">Choanephora cucurbitarum</name>
    <dbReference type="NCBI Taxonomy" id="101091"/>
    <lineage>
        <taxon>Eukaryota</taxon>
        <taxon>Fungi</taxon>
        <taxon>Fungi incertae sedis</taxon>
        <taxon>Mucoromycota</taxon>
        <taxon>Mucoromycotina</taxon>
        <taxon>Mucoromycetes</taxon>
        <taxon>Mucorales</taxon>
        <taxon>Mucorineae</taxon>
        <taxon>Choanephoraceae</taxon>
        <taxon>Choanephoroideae</taxon>
        <taxon>Choanephora</taxon>
    </lineage>
</organism>
<keyword evidence="11" id="KW-1185">Reference proteome</keyword>
<dbReference type="PROSITE" id="PS50157">
    <property type="entry name" value="ZINC_FINGER_C2H2_2"/>
    <property type="match status" value="2"/>
</dbReference>
<dbReference type="PANTHER" id="PTHR23235:SF120">
    <property type="entry name" value="KRUPPEL-LIKE FACTOR 15"/>
    <property type="match status" value="1"/>
</dbReference>
<dbReference type="PROSITE" id="PS00028">
    <property type="entry name" value="ZINC_FINGER_C2H2_1"/>
    <property type="match status" value="2"/>
</dbReference>
<evidence type="ECO:0000256" key="1">
    <source>
        <dbReference type="ARBA" id="ARBA00022723"/>
    </source>
</evidence>
<evidence type="ECO:0000256" key="7">
    <source>
        <dbReference type="PROSITE-ProRule" id="PRU00042"/>
    </source>
</evidence>
<dbReference type="Proteomes" id="UP000093000">
    <property type="component" value="Unassembled WGS sequence"/>
</dbReference>
<evidence type="ECO:0000256" key="3">
    <source>
        <dbReference type="ARBA" id="ARBA00022771"/>
    </source>
</evidence>
<accession>A0A1C7N2I5</accession>
<keyword evidence="5" id="KW-0805">Transcription regulation</keyword>
<dbReference type="InterPro" id="IPR013087">
    <property type="entry name" value="Znf_C2H2_type"/>
</dbReference>
<dbReference type="STRING" id="101091.A0A1C7N2I5"/>
<feature type="domain" description="C2H2-type" evidence="9">
    <location>
        <begin position="224"/>
        <end position="251"/>
    </location>
</feature>
<keyword evidence="1" id="KW-0479">Metal-binding</keyword>
<evidence type="ECO:0000313" key="10">
    <source>
        <dbReference type="EMBL" id="OBZ83211.1"/>
    </source>
</evidence>
<dbReference type="GO" id="GO:0000978">
    <property type="term" value="F:RNA polymerase II cis-regulatory region sequence-specific DNA binding"/>
    <property type="evidence" value="ECO:0007669"/>
    <property type="project" value="TreeGrafter"/>
</dbReference>
<evidence type="ECO:0000256" key="2">
    <source>
        <dbReference type="ARBA" id="ARBA00022737"/>
    </source>
</evidence>
<dbReference type="PANTHER" id="PTHR23235">
    <property type="entry name" value="KRUEPPEL-LIKE TRANSCRIPTION FACTOR"/>
    <property type="match status" value="1"/>
</dbReference>
<evidence type="ECO:0000313" key="11">
    <source>
        <dbReference type="Proteomes" id="UP000093000"/>
    </source>
</evidence>
<evidence type="ECO:0000256" key="6">
    <source>
        <dbReference type="ARBA" id="ARBA00023163"/>
    </source>
</evidence>
<dbReference type="SMART" id="SM00355">
    <property type="entry name" value="ZnF_C2H2"/>
    <property type="match status" value="2"/>
</dbReference>
<dbReference type="FunFam" id="3.30.160.60:FF:000032">
    <property type="entry name" value="Krueppel-like factor 4"/>
    <property type="match status" value="1"/>
</dbReference>
<keyword evidence="2" id="KW-0677">Repeat</keyword>
<evidence type="ECO:0000256" key="4">
    <source>
        <dbReference type="ARBA" id="ARBA00022833"/>
    </source>
</evidence>
<evidence type="ECO:0000259" key="9">
    <source>
        <dbReference type="PROSITE" id="PS50157"/>
    </source>
</evidence>
<dbReference type="Pfam" id="PF00096">
    <property type="entry name" value="zf-C2H2"/>
    <property type="match status" value="1"/>
</dbReference>
<proteinExistence type="predicted"/>
<dbReference type="SUPFAM" id="SSF57667">
    <property type="entry name" value="beta-beta-alpha zinc fingers"/>
    <property type="match status" value="1"/>
</dbReference>
<dbReference type="InParanoid" id="A0A1C7N2I5"/>
<reference evidence="10 11" key="1">
    <citation type="submission" date="2016-03" db="EMBL/GenBank/DDBJ databases">
        <title>Choanephora cucurbitarum.</title>
        <authorList>
            <person name="Min B."/>
            <person name="Park H."/>
            <person name="Park J.-H."/>
            <person name="Shin H.-D."/>
            <person name="Choi I.-G."/>
        </authorList>
    </citation>
    <scope>NUCLEOTIDE SEQUENCE [LARGE SCALE GENOMIC DNA]</scope>
    <source>
        <strain evidence="10 11">KUS-F28377</strain>
    </source>
</reference>
<keyword evidence="4" id="KW-0862">Zinc</keyword>
<protein>
    <submittedName>
        <fullName evidence="10">Transcriptional regulator CRZ1</fullName>
    </submittedName>
</protein>
<evidence type="ECO:0000256" key="8">
    <source>
        <dbReference type="SAM" id="MobiDB-lite"/>
    </source>
</evidence>